<evidence type="ECO:0000259" key="1">
    <source>
        <dbReference type="PROSITE" id="PS50181"/>
    </source>
</evidence>
<keyword evidence="5" id="KW-1185">Reference proteome</keyword>
<organism evidence="2 4">
    <name type="scientific">Rotaria sordida</name>
    <dbReference type="NCBI Taxonomy" id="392033"/>
    <lineage>
        <taxon>Eukaryota</taxon>
        <taxon>Metazoa</taxon>
        <taxon>Spiralia</taxon>
        <taxon>Gnathifera</taxon>
        <taxon>Rotifera</taxon>
        <taxon>Eurotatoria</taxon>
        <taxon>Bdelloidea</taxon>
        <taxon>Philodinida</taxon>
        <taxon>Philodinidae</taxon>
        <taxon>Rotaria</taxon>
    </lineage>
</organism>
<dbReference type="EMBL" id="CAJNOL010014160">
    <property type="protein sequence ID" value="CAF1666682.1"/>
    <property type="molecule type" value="Genomic_DNA"/>
</dbReference>
<evidence type="ECO:0000313" key="2">
    <source>
        <dbReference type="EMBL" id="CAF1534040.1"/>
    </source>
</evidence>
<reference evidence="2" key="1">
    <citation type="submission" date="2021-02" db="EMBL/GenBank/DDBJ databases">
        <authorList>
            <person name="Nowell W R."/>
        </authorList>
    </citation>
    <scope>NUCLEOTIDE SEQUENCE</scope>
</reference>
<dbReference type="Proteomes" id="UP000663854">
    <property type="component" value="Unassembled WGS sequence"/>
</dbReference>
<feature type="domain" description="F-box" evidence="1">
    <location>
        <begin position="6"/>
        <end position="56"/>
    </location>
</feature>
<evidence type="ECO:0000313" key="4">
    <source>
        <dbReference type="Proteomes" id="UP000663854"/>
    </source>
</evidence>
<evidence type="ECO:0000313" key="5">
    <source>
        <dbReference type="Proteomes" id="UP000663870"/>
    </source>
</evidence>
<protein>
    <recommendedName>
        <fullName evidence="1">F-box domain-containing protein</fullName>
    </recommendedName>
</protein>
<name>A0A815VW39_9BILA</name>
<evidence type="ECO:0000313" key="3">
    <source>
        <dbReference type="EMBL" id="CAF1666682.1"/>
    </source>
</evidence>
<dbReference type="Proteomes" id="UP000663870">
    <property type="component" value="Unassembled WGS sequence"/>
</dbReference>
<dbReference type="InterPro" id="IPR001810">
    <property type="entry name" value="F-box_dom"/>
</dbReference>
<comment type="caution">
    <text evidence="2">The sequence shown here is derived from an EMBL/GenBank/DDBJ whole genome shotgun (WGS) entry which is preliminary data.</text>
</comment>
<dbReference type="AlphaFoldDB" id="A0A815VW39"/>
<gene>
    <name evidence="3" type="ORF">JXQ802_LOCUS56926</name>
    <name evidence="2" type="ORF">PYM288_LOCUS40346</name>
</gene>
<sequence>MASSSPSKLLDLPDEMFLSILTKLNTIDVFHLKGLNKRIDNIVYDEVITNNELLDLFCLKILPDIHYKIQSLNVELSSMKPIFLTTIYPNLYKLGLYNVDANTFFFYWRVRNNNSFLNIYKNQITSFIIRFNNKSQRLLSDSLRVIFTSIFKIFTNLDYLNFTANLVDHQQISFGFSSPPSIVSMNLLKLNINVNCFNDCLYLLDGRFENLHTLCVRISRINADETTINNKKILFKLKYFSLTSDASTNVYDELIVPLIHRMLNLEKLRLYLLVVHKETFIDGNNLKYNIINYLLNLKQFGFNIHSFIPSDNPNDLPSNEDIRKSLINVGNNYSFSYINYYPESRMGHCNIYSYSCSNEMKFYYNITNNFQSEIYQFVTEISLFDEYPFEHEFFIRISQSFPFIEKTNLPIAQFIHIIALNFDDAHDDYIEQFLFDTKTCLSNNVSIMVEYYQLVRVTHNFKRPATKNNCQQCGYKYDDE</sequence>
<proteinExistence type="predicted"/>
<dbReference type="PROSITE" id="PS50181">
    <property type="entry name" value="FBOX"/>
    <property type="match status" value="1"/>
</dbReference>
<dbReference type="EMBL" id="CAJNOH010012289">
    <property type="protein sequence ID" value="CAF1534040.1"/>
    <property type="molecule type" value="Genomic_DNA"/>
</dbReference>
<accession>A0A815VW39</accession>